<keyword evidence="3" id="KW-1185">Reference proteome</keyword>
<dbReference type="AlphaFoldDB" id="A0A8T2P119"/>
<protein>
    <submittedName>
        <fullName evidence="2">Uncharacterized protein</fullName>
    </submittedName>
</protein>
<dbReference type="OrthoDB" id="8923778at2759"/>
<feature type="compositionally biased region" description="Basic and acidic residues" evidence="1">
    <location>
        <begin position="88"/>
        <end position="98"/>
    </location>
</feature>
<dbReference type="EMBL" id="JAFBMS010000024">
    <property type="protein sequence ID" value="KAG9343338.1"/>
    <property type="molecule type" value="Genomic_DNA"/>
</dbReference>
<evidence type="ECO:0000256" key="1">
    <source>
        <dbReference type="SAM" id="MobiDB-lite"/>
    </source>
</evidence>
<feature type="region of interest" description="Disordered" evidence="1">
    <location>
        <begin position="63"/>
        <end position="118"/>
    </location>
</feature>
<feature type="region of interest" description="Disordered" evidence="1">
    <location>
        <begin position="131"/>
        <end position="186"/>
    </location>
</feature>
<proteinExistence type="predicted"/>
<reference evidence="2" key="1">
    <citation type="thesis" date="2021" institute="BYU ScholarsArchive" country="Provo, UT, USA">
        <title>Applications of and Algorithms for Genome Assembly and Genomic Analyses with an Emphasis on Marine Teleosts.</title>
        <authorList>
            <person name="Pickett B.D."/>
        </authorList>
    </citation>
    <scope>NUCLEOTIDE SEQUENCE</scope>
    <source>
        <strain evidence="2">HI-2016</strain>
    </source>
</reference>
<evidence type="ECO:0000313" key="2">
    <source>
        <dbReference type="EMBL" id="KAG9343338.1"/>
    </source>
</evidence>
<comment type="caution">
    <text evidence="2">The sequence shown here is derived from an EMBL/GenBank/DDBJ whole genome shotgun (WGS) entry which is preliminary data.</text>
</comment>
<accession>A0A8T2P119</accession>
<dbReference type="Proteomes" id="UP000824540">
    <property type="component" value="Unassembled WGS sequence"/>
</dbReference>
<organism evidence="2 3">
    <name type="scientific">Albula glossodonta</name>
    <name type="common">roundjaw bonefish</name>
    <dbReference type="NCBI Taxonomy" id="121402"/>
    <lineage>
        <taxon>Eukaryota</taxon>
        <taxon>Metazoa</taxon>
        <taxon>Chordata</taxon>
        <taxon>Craniata</taxon>
        <taxon>Vertebrata</taxon>
        <taxon>Euteleostomi</taxon>
        <taxon>Actinopterygii</taxon>
        <taxon>Neopterygii</taxon>
        <taxon>Teleostei</taxon>
        <taxon>Albuliformes</taxon>
        <taxon>Albulidae</taxon>
        <taxon>Albula</taxon>
    </lineage>
</organism>
<feature type="compositionally biased region" description="Low complexity" evidence="1">
    <location>
        <begin position="138"/>
        <end position="157"/>
    </location>
</feature>
<gene>
    <name evidence="2" type="ORF">JZ751_014319</name>
</gene>
<name>A0A8T2P119_9TELE</name>
<sequence length="186" mass="20019">MDDGALVYSGAERRLTMLEGRLASLIRPETVKMVAALLLSLRPLLVWSKRNTTAVYPATPRTVAPPPAKSTIPVTAMSSRVAPGVGRGGDRPSRKEPQTSRATPVSRMRAWSDGPPLLRARMRPQLRTQPMSCTAELSSCFSSTASASRHSATPTPSRHAPDVLVVEERTPTPPAPQARTSVTDTQ</sequence>
<evidence type="ECO:0000313" key="3">
    <source>
        <dbReference type="Proteomes" id="UP000824540"/>
    </source>
</evidence>